<comment type="similarity">
    <text evidence="8">Belongs to the ADP/ATP translocase tlc family.</text>
</comment>
<keyword evidence="2 8" id="KW-0813">Transport</keyword>
<reference evidence="10" key="1">
    <citation type="submission" date="2017-11" db="EMBL/GenBank/DDBJ databases">
        <authorList>
            <person name="Watanabe M."/>
            <person name="Kojima H."/>
        </authorList>
    </citation>
    <scope>NUCLEOTIDE SEQUENCE [LARGE SCALE GENOMIC DNA]</scope>
    <source>
        <strain evidence="10">Tokyo 01</strain>
    </source>
</reference>
<dbReference type="PANTHER" id="PTHR12697">
    <property type="entry name" value="PBS LYASE HEAT-LIKE PROTEIN"/>
    <property type="match status" value="1"/>
</dbReference>
<keyword evidence="6 8" id="KW-1133">Transmembrane helix</keyword>
<reference evidence="10" key="2">
    <citation type="submission" date="2019-01" db="EMBL/GenBank/DDBJ databases">
        <title>Genome sequence of Desulfonema ishimotonii strain Tokyo 01.</title>
        <authorList>
            <person name="Fukui M."/>
        </authorList>
    </citation>
    <scope>NUCLEOTIDE SEQUENCE [LARGE SCALE GENOMIC DNA]</scope>
    <source>
        <strain evidence="10">Tokyo 01</strain>
    </source>
</reference>
<evidence type="ECO:0000256" key="8">
    <source>
        <dbReference type="RuleBase" id="RU363121"/>
    </source>
</evidence>
<keyword evidence="4 8" id="KW-0547">Nucleotide-binding</keyword>
<evidence type="ECO:0000313" key="10">
    <source>
        <dbReference type="Proteomes" id="UP000288096"/>
    </source>
</evidence>
<feature type="transmembrane region" description="Helical" evidence="8">
    <location>
        <begin position="86"/>
        <end position="105"/>
    </location>
</feature>
<dbReference type="GO" id="GO:0016020">
    <property type="term" value="C:membrane"/>
    <property type="evidence" value="ECO:0007669"/>
    <property type="project" value="UniProtKB-SubCell"/>
</dbReference>
<dbReference type="SUPFAM" id="SSF103473">
    <property type="entry name" value="MFS general substrate transporter"/>
    <property type="match status" value="1"/>
</dbReference>
<dbReference type="EMBL" id="BEXT01000001">
    <property type="protein sequence ID" value="GBC62415.1"/>
    <property type="molecule type" value="Genomic_DNA"/>
</dbReference>
<feature type="transmembrane region" description="Helical" evidence="8">
    <location>
        <begin position="399"/>
        <end position="417"/>
    </location>
</feature>
<dbReference type="GO" id="GO:0005471">
    <property type="term" value="F:ATP:ADP antiporter activity"/>
    <property type="evidence" value="ECO:0007669"/>
    <property type="project" value="InterPro"/>
</dbReference>
<feature type="transmembrane region" description="Helical" evidence="8">
    <location>
        <begin position="55"/>
        <end position="74"/>
    </location>
</feature>
<dbReference type="GO" id="GO:0016491">
    <property type="term" value="F:oxidoreductase activity"/>
    <property type="evidence" value="ECO:0007669"/>
    <property type="project" value="TreeGrafter"/>
</dbReference>
<evidence type="ECO:0000256" key="4">
    <source>
        <dbReference type="ARBA" id="ARBA00022741"/>
    </source>
</evidence>
<sequence length="1269" mass="140907">MDKVKNTLAAVFKIRAGEGRPTFLLLLHSFFTGISMVYLETASYALFLKNFDSKALPFVYIVSALVTTFFGLIYSRLEETLSFSKLLILTLGAILFSTAAFYAGMRLAPSPGVIMAMIIWYNVAFVLTGLEFWSLASRLLDVRQGKRLFGLIGVGDIIATILGGVSVSVMVKQIGTVNLLLLSAAGMACCIAVLIHITRQMAGRLLMSEEEESGEATEIGAGGLLREKYFFLILCVSALSVFGYYLLDYIFYNQVELHYPGEDQVASFLGGFIAFIGIINLISNAFLHSRLIERYGLSLGLLAVPVAVSLGSASSVVITLAGIAGIFFWLMVVTKAFDEICRTSIEEPSIRILYQPFSPAQRLRSQTVMETIVEPVASALVGGLLLLLTSVLGFEANHLIYVIILVLALWIFAAILLKREYTNALTRALTKRKLGGGVLALRDGASIEVLRKGLNSSIPGEVINCLNLLEEIEHETLERALIDLISHPDPRVREHALKKIGDLGISSANEPIRNRLESEENPKVLGTALRTLCAVSEAEAFEFVFTYLEDPDVNLEVRRGAMAGLLRNGGIDGVLSAGAKLNDLRDSKIADERKLAAEVLGEVGISSFYRPLLKLLEDSDAGVRRAAISASGKLRNPRLLPALLENFAIPDFSTAAVSAVTAFGPDILPDVEAAFDREDQTRQVRIKIIRVISRVGGNRATEILKKKIDFSEEDIRSHVLSALVSCRYQADYDEFDTIQKRIRDEVADATWSLSVLVDIGDHEDVSLLTKALKSEVDKNRKRIFSLLALIYPPKSIMQAQFNLSSKKKDMRAKALEVLDSLLSQEQKALVFPLVDDIPSAQRHSRLVAHFPQNRMSRHERLKEILVRSQQWTSSWTKICALFVVGKIATREFYDTVIACLSDPDAVVRETAVWALGRLNPDDLVQRLQGLKADKSPRVAEFSRFVINSVGFARIPVGKGGYLTRSGRYTADLFVSILQDDGERTLRRCSAANILSRFRIPAARTALVRSLGIPDKTVRTAVLDALIKGEFVIEPKERGELAGLLAVEVRDTERILESILTISSEKQAKRLISALGQEMLHNRQRILSLMVLLCEDRDFISDSMKILFYWYIRQENRPVPDTVKECFGHLVTLVRGDGETKSLSRSMEKVVILFRFRNPARLKALWDKAVPGTSADVERHLRQIAFGSSVFTLSWSRICAMDLIVRLRLSGCVPQIIGRLRDKDDMVRATSAWALFQLAPREYRKYAGELRNDVSYLVSRTAKQLSGEEV</sequence>
<evidence type="ECO:0000256" key="1">
    <source>
        <dbReference type="ARBA" id="ARBA00004141"/>
    </source>
</evidence>
<comment type="subcellular location">
    <subcellularLocation>
        <location evidence="1 8">Membrane</location>
        <topology evidence="1 8">Multi-pass membrane protein</topology>
    </subcellularLocation>
</comment>
<evidence type="ECO:0000256" key="5">
    <source>
        <dbReference type="ARBA" id="ARBA00022840"/>
    </source>
</evidence>
<feature type="transmembrane region" description="Helical" evidence="8">
    <location>
        <begin position="267"/>
        <end position="287"/>
    </location>
</feature>
<dbReference type="Pfam" id="PF13646">
    <property type="entry name" value="HEAT_2"/>
    <property type="match status" value="2"/>
</dbReference>
<dbReference type="OrthoDB" id="5409634at2"/>
<evidence type="ECO:0000256" key="7">
    <source>
        <dbReference type="ARBA" id="ARBA00023136"/>
    </source>
</evidence>
<protein>
    <recommendedName>
        <fullName evidence="8">ADP,ATP carrier protein</fullName>
    </recommendedName>
</protein>
<dbReference type="Gene3D" id="1.25.10.10">
    <property type="entry name" value="Leucine-rich Repeat Variant"/>
    <property type="match status" value="3"/>
</dbReference>
<feature type="transmembrane region" description="Helical" evidence="8">
    <location>
        <begin position="229"/>
        <end position="247"/>
    </location>
</feature>
<dbReference type="Pfam" id="PF03219">
    <property type="entry name" value="TLC"/>
    <property type="match status" value="1"/>
</dbReference>
<name>A0A401FZM0_9BACT</name>
<dbReference type="GO" id="GO:0005524">
    <property type="term" value="F:ATP binding"/>
    <property type="evidence" value="ECO:0007669"/>
    <property type="project" value="UniProtKB-KW"/>
</dbReference>
<evidence type="ECO:0000313" key="9">
    <source>
        <dbReference type="EMBL" id="GBC62415.1"/>
    </source>
</evidence>
<feature type="transmembrane region" description="Helical" evidence="8">
    <location>
        <begin position="372"/>
        <end position="392"/>
    </location>
</feature>
<keyword evidence="5 8" id="KW-0067">ATP-binding</keyword>
<feature type="transmembrane region" description="Helical" evidence="8">
    <location>
        <begin position="177"/>
        <end position="197"/>
    </location>
</feature>
<feature type="transmembrane region" description="Helical" evidence="8">
    <location>
        <begin position="299"/>
        <end position="330"/>
    </location>
</feature>
<gene>
    <name evidence="9" type="ORF">DENIS_3387</name>
</gene>
<evidence type="ECO:0000256" key="3">
    <source>
        <dbReference type="ARBA" id="ARBA00022692"/>
    </source>
</evidence>
<dbReference type="Gene3D" id="1.20.1250.20">
    <property type="entry name" value="MFS general substrate transporter like domains"/>
    <property type="match status" value="1"/>
</dbReference>
<dbReference type="InterPro" id="IPR036259">
    <property type="entry name" value="MFS_trans_sf"/>
</dbReference>
<dbReference type="CDD" id="cd06174">
    <property type="entry name" value="MFS"/>
    <property type="match status" value="1"/>
</dbReference>
<dbReference type="InterPro" id="IPR004667">
    <property type="entry name" value="ADP_ATP_car_bac_type"/>
</dbReference>
<feature type="transmembrane region" description="Helical" evidence="8">
    <location>
        <begin position="148"/>
        <end position="171"/>
    </location>
</feature>
<keyword evidence="7 8" id="KW-0472">Membrane</keyword>
<proteinExistence type="inferred from homology"/>
<feature type="transmembrane region" description="Helical" evidence="8">
    <location>
        <begin position="111"/>
        <end position="136"/>
    </location>
</feature>
<comment type="caution">
    <text evidence="9">The sequence shown here is derived from an EMBL/GenBank/DDBJ whole genome shotgun (WGS) entry which is preliminary data.</text>
</comment>
<dbReference type="RefSeq" id="WP_124329583.1">
    <property type="nucleotide sequence ID" value="NZ_BEXT01000001.1"/>
</dbReference>
<accession>A0A401FZM0</accession>
<feature type="transmembrane region" description="Helical" evidence="8">
    <location>
        <begin position="21"/>
        <end position="39"/>
    </location>
</feature>
<dbReference type="Proteomes" id="UP000288096">
    <property type="component" value="Unassembled WGS sequence"/>
</dbReference>
<dbReference type="InterPro" id="IPR004155">
    <property type="entry name" value="PBS_lyase_HEAT"/>
</dbReference>
<evidence type="ECO:0000256" key="6">
    <source>
        <dbReference type="ARBA" id="ARBA00022989"/>
    </source>
</evidence>
<dbReference type="SUPFAM" id="SSF48371">
    <property type="entry name" value="ARM repeat"/>
    <property type="match status" value="1"/>
</dbReference>
<keyword evidence="3 8" id="KW-0812">Transmembrane</keyword>
<evidence type="ECO:0000256" key="2">
    <source>
        <dbReference type="ARBA" id="ARBA00022448"/>
    </source>
</evidence>
<dbReference type="InterPro" id="IPR016024">
    <property type="entry name" value="ARM-type_fold"/>
</dbReference>
<organism evidence="9 10">
    <name type="scientific">Desulfonema ishimotonii</name>
    <dbReference type="NCBI Taxonomy" id="45657"/>
    <lineage>
        <taxon>Bacteria</taxon>
        <taxon>Pseudomonadati</taxon>
        <taxon>Thermodesulfobacteriota</taxon>
        <taxon>Desulfobacteria</taxon>
        <taxon>Desulfobacterales</taxon>
        <taxon>Desulfococcaceae</taxon>
        <taxon>Desulfonema</taxon>
    </lineage>
</organism>
<keyword evidence="10" id="KW-1185">Reference proteome</keyword>
<dbReference type="SMART" id="SM00567">
    <property type="entry name" value="EZ_HEAT"/>
    <property type="match status" value="5"/>
</dbReference>
<dbReference type="InterPro" id="IPR011989">
    <property type="entry name" value="ARM-like"/>
</dbReference>
<dbReference type="PANTHER" id="PTHR12697:SF5">
    <property type="entry name" value="DEOXYHYPUSINE HYDROXYLASE"/>
    <property type="match status" value="1"/>
</dbReference>
<dbReference type="AlphaFoldDB" id="A0A401FZM0"/>